<evidence type="ECO:0000256" key="1">
    <source>
        <dbReference type="SAM" id="Phobius"/>
    </source>
</evidence>
<dbReference type="EMBL" id="MN740498">
    <property type="protein sequence ID" value="QHU29898.1"/>
    <property type="molecule type" value="Genomic_DNA"/>
</dbReference>
<keyword evidence="1" id="KW-1133">Transmembrane helix</keyword>
<protein>
    <submittedName>
        <fullName evidence="2">Uncharacterized protein</fullName>
    </submittedName>
</protein>
<organism evidence="2">
    <name type="scientific">viral metagenome</name>
    <dbReference type="NCBI Taxonomy" id="1070528"/>
    <lineage>
        <taxon>unclassified sequences</taxon>
        <taxon>metagenomes</taxon>
        <taxon>organismal metagenomes</taxon>
    </lineage>
</organism>
<sequence>MKYISLSVFIISFLVGVLYMYLSKPELKIIKVSPNPENINDNIYKDKANNCFKYESEEVPCGSDNSFFSIQN</sequence>
<keyword evidence="1" id="KW-0812">Transmembrane</keyword>
<dbReference type="AlphaFoldDB" id="A0A6C0LJ46"/>
<accession>A0A6C0LJ46</accession>
<proteinExistence type="predicted"/>
<keyword evidence="1" id="KW-0472">Membrane</keyword>
<name>A0A6C0LJ46_9ZZZZ</name>
<reference evidence="2" key="1">
    <citation type="journal article" date="2020" name="Nature">
        <title>Giant virus diversity and host interactions through global metagenomics.</title>
        <authorList>
            <person name="Schulz F."/>
            <person name="Roux S."/>
            <person name="Paez-Espino D."/>
            <person name="Jungbluth S."/>
            <person name="Walsh D.A."/>
            <person name="Denef V.J."/>
            <person name="McMahon K.D."/>
            <person name="Konstantinidis K.T."/>
            <person name="Eloe-Fadrosh E.A."/>
            <person name="Kyrpides N.C."/>
            <person name="Woyke T."/>
        </authorList>
    </citation>
    <scope>NUCLEOTIDE SEQUENCE</scope>
    <source>
        <strain evidence="2">GVMAG-M-3300027810-10</strain>
    </source>
</reference>
<feature type="transmembrane region" description="Helical" evidence="1">
    <location>
        <begin position="6"/>
        <end position="22"/>
    </location>
</feature>
<evidence type="ECO:0000313" key="2">
    <source>
        <dbReference type="EMBL" id="QHU29898.1"/>
    </source>
</evidence>